<evidence type="ECO:0000256" key="6">
    <source>
        <dbReference type="ARBA" id="ARBA00018236"/>
    </source>
</evidence>
<dbReference type="InterPro" id="IPR011051">
    <property type="entry name" value="RmlC_Cupin_sf"/>
</dbReference>
<dbReference type="PANTHER" id="PTHR10309:SF0">
    <property type="entry name" value="MANNOSE-6-PHOSPHATE ISOMERASE"/>
    <property type="match status" value="1"/>
</dbReference>
<reference evidence="17 18" key="1">
    <citation type="submission" date="2014-04" db="EMBL/GenBank/DDBJ databases">
        <authorList>
            <consortium name="DOE Joint Genome Institute"/>
            <person name="Kuo A."/>
            <person name="Kohler A."/>
            <person name="Costa M.D."/>
            <person name="Nagy L.G."/>
            <person name="Floudas D."/>
            <person name="Copeland A."/>
            <person name="Barry K.W."/>
            <person name="Cichocki N."/>
            <person name="Veneault-Fourrey C."/>
            <person name="LaButti K."/>
            <person name="Lindquist E.A."/>
            <person name="Lipzen A."/>
            <person name="Lundell T."/>
            <person name="Morin E."/>
            <person name="Murat C."/>
            <person name="Sun H."/>
            <person name="Tunlid A."/>
            <person name="Henrissat B."/>
            <person name="Grigoriev I.V."/>
            <person name="Hibbett D.S."/>
            <person name="Martin F."/>
            <person name="Nordberg H.P."/>
            <person name="Cantor M.N."/>
            <person name="Hua S.X."/>
        </authorList>
    </citation>
    <scope>NUCLEOTIDE SEQUENCE [LARGE SCALE GENOMIC DNA]</scope>
    <source>
        <strain evidence="17 18">Marx 270</strain>
    </source>
</reference>
<dbReference type="AlphaFoldDB" id="A0A0C3NVS2"/>
<dbReference type="GO" id="GO:0008270">
    <property type="term" value="F:zinc ion binding"/>
    <property type="evidence" value="ECO:0007669"/>
    <property type="project" value="InterPro"/>
</dbReference>
<dbReference type="PIRSF" id="PIRSF001480">
    <property type="entry name" value="Mannose-6-phosphate_isomerase"/>
    <property type="match status" value="1"/>
</dbReference>
<evidence type="ECO:0000259" key="16">
    <source>
        <dbReference type="Pfam" id="PF20512"/>
    </source>
</evidence>
<comment type="cofactor">
    <cofactor evidence="13">
        <name>Zn(2+)</name>
        <dbReference type="ChEBI" id="CHEBI:29105"/>
    </cofactor>
    <text evidence="13">Binds 1 zinc ion per subunit.</text>
</comment>
<evidence type="ECO:0000256" key="7">
    <source>
        <dbReference type="ARBA" id="ARBA00022723"/>
    </source>
</evidence>
<evidence type="ECO:0000256" key="4">
    <source>
        <dbReference type="ARBA" id="ARBA00010772"/>
    </source>
</evidence>
<evidence type="ECO:0000256" key="12">
    <source>
        <dbReference type="PIRSR" id="PIRSR001480-1"/>
    </source>
</evidence>
<dbReference type="Gene3D" id="1.10.441.10">
    <property type="entry name" value="Phosphomannose Isomerase, domain 2"/>
    <property type="match status" value="1"/>
</dbReference>
<evidence type="ECO:0000256" key="2">
    <source>
        <dbReference type="ARBA" id="ARBA00002564"/>
    </source>
</evidence>
<name>A0A0C3NVS2_PISTI</name>
<dbReference type="InterPro" id="IPR018050">
    <property type="entry name" value="Pmannose_isomerase-type1_CS"/>
</dbReference>
<comment type="pathway">
    <text evidence="3 14">Nucleotide-sugar biosynthesis; GDP-alpha-D-mannose biosynthesis; alpha-D-mannose 1-phosphate from D-fructose 6-phosphate: step 1/2.</text>
</comment>
<keyword evidence="9" id="KW-0413">Isomerase</keyword>
<dbReference type="InterPro" id="IPR046458">
    <property type="entry name" value="PMI_typeI_hel"/>
</dbReference>
<dbReference type="EC" id="5.3.1.8" evidence="5"/>
<feature type="domain" description="Phosphomannose isomerase type I catalytic" evidence="15">
    <location>
        <begin position="8"/>
        <end position="153"/>
    </location>
</feature>
<dbReference type="Proteomes" id="UP000054217">
    <property type="component" value="Unassembled WGS sequence"/>
</dbReference>
<evidence type="ECO:0000256" key="13">
    <source>
        <dbReference type="PIRSR" id="PIRSR001480-2"/>
    </source>
</evidence>
<dbReference type="InterPro" id="IPR016305">
    <property type="entry name" value="Mannose-6-P_Isomerase"/>
</dbReference>
<feature type="binding site" evidence="13">
    <location>
        <position position="110"/>
    </location>
    <ligand>
        <name>Zn(2+)</name>
        <dbReference type="ChEBI" id="CHEBI:29105"/>
    </ligand>
</feature>
<evidence type="ECO:0000256" key="3">
    <source>
        <dbReference type="ARBA" id="ARBA00004666"/>
    </source>
</evidence>
<dbReference type="UniPathway" id="UPA00126">
    <property type="reaction ID" value="UER00423"/>
</dbReference>
<dbReference type="GO" id="GO:0005829">
    <property type="term" value="C:cytosol"/>
    <property type="evidence" value="ECO:0007669"/>
    <property type="project" value="TreeGrafter"/>
</dbReference>
<dbReference type="PANTHER" id="PTHR10309">
    <property type="entry name" value="MANNOSE-6-PHOSPHATE ISOMERASE"/>
    <property type="match status" value="1"/>
</dbReference>
<evidence type="ECO:0000313" key="18">
    <source>
        <dbReference type="Proteomes" id="UP000054217"/>
    </source>
</evidence>
<keyword evidence="7 13" id="KW-0479">Metal-binding</keyword>
<dbReference type="PROSITE" id="PS00965">
    <property type="entry name" value="PMI_I_1"/>
    <property type="match status" value="1"/>
</dbReference>
<keyword evidence="8 13" id="KW-0862">Zinc</keyword>
<evidence type="ECO:0000256" key="5">
    <source>
        <dbReference type="ARBA" id="ARBA00011956"/>
    </source>
</evidence>
<protein>
    <recommendedName>
        <fullName evidence="6">Mannose-6-phosphate isomerase</fullName>
        <ecNumber evidence="5">5.3.1.8</ecNumber>
    </recommendedName>
    <alternativeName>
        <fullName evidence="10">Phosphohexomutase</fullName>
    </alternativeName>
    <alternativeName>
        <fullName evidence="11">Phosphomannose isomerase</fullName>
    </alternativeName>
</protein>
<dbReference type="SUPFAM" id="SSF51182">
    <property type="entry name" value="RmlC-like cupins"/>
    <property type="match status" value="1"/>
</dbReference>
<dbReference type="InterPro" id="IPR014710">
    <property type="entry name" value="RmlC-like_jellyroll"/>
</dbReference>
<dbReference type="OrthoDB" id="6605218at2759"/>
<dbReference type="GO" id="GO:0004476">
    <property type="term" value="F:mannose-6-phosphate isomerase activity"/>
    <property type="evidence" value="ECO:0007669"/>
    <property type="project" value="UniProtKB-EC"/>
</dbReference>
<dbReference type="PRINTS" id="PR00714">
    <property type="entry name" value="MAN6PISMRASE"/>
</dbReference>
<dbReference type="Gene3D" id="2.60.120.10">
    <property type="entry name" value="Jelly Rolls"/>
    <property type="match status" value="2"/>
</dbReference>
<dbReference type="GO" id="GO:0005975">
    <property type="term" value="P:carbohydrate metabolic process"/>
    <property type="evidence" value="ECO:0007669"/>
    <property type="project" value="InterPro"/>
</dbReference>
<evidence type="ECO:0000259" key="15">
    <source>
        <dbReference type="Pfam" id="PF20511"/>
    </source>
</evidence>
<dbReference type="Pfam" id="PF20511">
    <property type="entry name" value="PMI_typeI_cat"/>
    <property type="match status" value="1"/>
</dbReference>
<feature type="active site" evidence="12">
    <location>
        <position position="290"/>
    </location>
</feature>
<evidence type="ECO:0000256" key="10">
    <source>
        <dbReference type="ARBA" id="ARBA00029741"/>
    </source>
</evidence>
<dbReference type="HOGENOM" id="CLU_026967_0_0_1"/>
<dbReference type="InParanoid" id="A0A0C3NVS2"/>
<comment type="catalytic activity">
    <reaction evidence="1">
        <text>D-mannose 6-phosphate = D-fructose 6-phosphate</text>
        <dbReference type="Rhea" id="RHEA:12356"/>
        <dbReference type="ChEBI" id="CHEBI:58735"/>
        <dbReference type="ChEBI" id="CHEBI:61527"/>
        <dbReference type="EC" id="5.3.1.8"/>
    </reaction>
</comment>
<dbReference type="InterPro" id="IPR001250">
    <property type="entry name" value="Man6P_Isoase-1"/>
</dbReference>
<dbReference type="STRING" id="870435.A0A0C3NVS2"/>
<dbReference type="InterPro" id="IPR046457">
    <property type="entry name" value="PMI_typeI_cat"/>
</dbReference>
<comment type="similarity">
    <text evidence="4">Belongs to the mannose-6-phosphate isomerase type 1 family.</text>
</comment>
<reference evidence="18" key="2">
    <citation type="submission" date="2015-01" db="EMBL/GenBank/DDBJ databases">
        <title>Evolutionary Origins and Diversification of the Mycorrhizal Mutualists.</title>
        <authorList>
            <consortium name="DOE Joint Genome Institute"/>
            <consortium name="Mycorrhizal Genomics Consortium"/>
            <person name="Kohler A."/>
            <person name="Kuo A."/>
            <person name="Nagy L.G."/>
            <person name="Floudas D."/>
            <person name="Copeland A."/>
            <person name="Barry K.W."/>
            <person name="Cichocki N."/>
            <person name="Veneault-Fourrey C."/>
            <person name="LaButti K."/>
            <person name="Lindquist E.A."/>
            <person name="Lipzen A."/>
            <person name="Lundell T."/>
            <person name="Morin E."/>
            <person name="Murat C."/>
            <person name="Riley R."/>
            <person name="Ohm R."/>
            <person name="Sun H."/>
            <person name="Tunlid A."/>
            <person name="Henrissat B."/>
            <person name="Grigoriev I.V."/>
            <person name="Hibbett D.S."/>
            <person name="Martin F."/>
        </authorList>
    </citation>
    <scope>NUCLEOTIDE SEQUENCE [LARGE SCALE GENOMIC DNA]</scope>
    <source>
        <strain evidence="18">Marx 270</strain>
    </source>
</reference>
<evidence type="ECO:0000313" key="17">
    <source>
        <dbReference type="EMBL" id="KIN99308.1"/>
    </source>
</evidence>
<organism evidence="17 18">
    <name type="scientific">Pisolithus tinctorius Marx 270</name>
    <dbReference type="NCBI Taxonomy" id="870435"/>
    <lineage>
        <taxon>Eukaryota</taxon>
        <taxon>Fungi</taxon>
        <taxon>Dikarya</taxon>
        <taxon>Basidiomycota</taxon>
        <taxon>Agaricomycotina</taxon>
        <taxon>Agaricomycetes</taxon>
        <taxon>Agaricomycetidae</taxon>
        <taxon>Boletales</taxon>
        <taxon>Sclerodermatineae</taxon>
        <taxon>Pisolithaceae</taxon>
        <taxon>Pisolithus</taxon>
    </lineage>
</organism>
<accession>A0A0C3NVS2</accession>
<dbReference type="EMBL" id="KN832006">
    <property type="protein sequence ID" value="KIN99308.1"/>
    <property type="molecule type" value="Genomic_DNA"/>
</dbReference>
<evidence type="ECO:0000256" key="1">
    <source>
        <dbReference type="ARBA" id="ARBA00000757"/>
    </source>
</evidence>
<sequence length="418" mass="44644">MSTTSPVFLIVPTIQQYGWGKIGKSSKVAQLAESAVPGFALSESIPYAELWMGTHVKSPSGVPGFGVTLRDFLAGHPELMGGVSSVFDTTGGNLPFLLKVLSIGKALSIQVHPDKKTAEKLHAQQPSVYTDPNHKPEIAIALTPFRGLCGFSPASEIKAYLAAVPEFRAIAPDEVVRRFEGASEQDERAALRDFFTDIMTADADRVKEELSKLVSRYLEGRETGIEHGVRDLVLALNSQHPGDVGIFCAFMLNLVDLQPGEAIFLGAGEPHAYVSGDIIECMANSDNVIRAGLTPKPKDVPNLIDSLTYNAAKADSHMVQPKPLPGSTYTTTYVPPVLDFRVLAVKIPENSTERHPSFDSASIAIITGGSGSVMSENEGGDLALSMGNAVFIGANVSVSFRAGKEGMSLYRAYATTCS</sequence>
<gene>
    <name evidence="17" type="ORF">M404DRAFT_1004798</name>
</gene>
<evidence type="ECO:0000256" key="14">
    <source>
        <dbReference type="RuleBase" id="RU004248"/>
    </source>
</evidence>
<proteinExistence type="inferred from homology"/>
<feature type="binding site" evidence="13">
    <location>
        <position position="112"/>
    </location>
    <ligand>
        <name>Zn(2+)</name>
        <dbReference type="ChEBI" id="CHEBI:29105"/>
    </ligand>
</feature>
<dbReference type="Pfam" id="PF20512">
    <property type="entry name" value="PMI_typeI_hel"/>
    <property type="match status" value="1"/>
</dbReference>
<evidence type="ECO:0000256" key="8">
    <source>
        <dbReference type="ARBA" id="ARBA00022833"/>
    </source>
</evidence>
<feature type="binding site" evidence="13">
    <location>
        <position position="137"/>
    </location>
    <ligand>
        <name>Zn(2+)</name>
        <dbReference type="ChEBI" id="CHEBI:29105"/>
    </ligand>
</feature>
<dbReference type="PROSITE" id="PS00966">
    <property type="entry name" value="PMI_I_2"/>
    <property type="match status" value="1"/>
</dbReference>
<evidence type="ECO:0000256" key="9">
    <source>
        <dbReference type="ARBA" id="ARBA00023235"/>
    </source>
</evidence>
<dbReference type="CDD" id="cd07011">
    <property type="entry name" value="cupin_PMI_type_I_N"/>
    <property type="match status" value="1"/>
</dbReference>
<feature type="binding site" evidence="13">
    <location>
        <position position="271"/>
    </location>
    <ligand>
        <name>Zn(2+)</name>
        <dbReference type="ChEBI" id="CHEBI:29105"/>
    </ligand>
</feature>
<feature type="domain" description="Phosphomannose isomerase type I helical insertion" evidence="16">
    <location>
        <begin position="182"/>
        <end position="252"/>
    </location>
</feature>
<keyword evidence="18" id="KW-1185">Reference proteome</keyword>
<dbReference type="FunCoup" id="A0A0C3NVS2">
    <property type="interactions" value="407"/>
</dbReference>
<dbReference type="GO" id="GO:0009298">
    <property type="term" value="P:GDP-mannose biosynthetic process"/>
    <property type="evidence" value="ECO:0007669"/>
    <property type="project" value="UniProtKB-UniPathway"/>
</dbReference>
<dbReference type="NCBIfam" id="TIGR00218">
    <property type="entry name" value="manA"/>
    <property type="match status" value="1"/>
</dbReference>
<comment type="function">
    <text evidence="2">Involved in the synthesis of the GDP-mannose and dolichol-phosphate-mannose required for a number of critical mannosyl transfer reactions.</text>
</comment>
<evidence type="ECO:0000256" key="11">
    <source>
        <dbReference type="ARBA" id="ARBA00030762"/>
    </source>
</evidence>